<dbReference type="EMBL" id="AFBE01000002">
    <property type="protein sequence ID" value="EGF19759.1"/>
    <property type="molecule type" value="Genomic_DNA"/>
</dbReference>
<reference evidence="3 4" key="1">
    <citation type="submission" date="2011-02" db="EMBL/GenBank/DDBJ databases">
        <authorList>
            <person name="Muzny D."/>
            <person name="Qin X."/>
            <person name="Deng J."/>
            <person name="Jiang H."/>
            <person name="Liu Y."/>
            <person name="Qu J."/>
            <person name="Song X.-Z."/>
            <person name="Zhang L."/>
            <person name="Thornton R."/>
            <person name="Coyle M."/>
            <person name="Francisco L."/>
            <person name="Jackson L."/>
            <person name="Javaid M."/>
            <person name="Korchina V."/>
            <person name="Kovar C."/>
            <person name="Mata R."/>
            <person name="Mathew T."/>
            <person name="Ngo R."/>
            <person name="Nguyen L."/>
            <person name="Nguyen N."/>
            <person name="Okwuonu G."/>
            <person name="Ongeri F."/>
            <person name="Pham C."/>
            <person name="Simmons D."/>
            <person name="Wilczek-Boney K."/>
            <person name="Hale W."/>
            <person name="Jakkamsetti A."/>
            <person name="Pham P."/>
            <person name="Ruth R."/>
            <person name="San Lucas F."/>
            <person name="Warren J."/>
            <person name="Zhang J."/>
            <person name="Zhao Z."/>
            <person name="Zhou C."/>
            <person name="Zhu D."/>
            <person name="Lee S."/>
            <person name="Bess C."/>
            <person name="Blankenburg K."/>
            <person name="Forbes L."/>
            <person name="Fu Q."/>
            <person name="Gubbala S."/>
            <person name="Hirani K."/>
            <person name="Jayaseelan J.C."/>
            <person name="Lara F."/>
            <person name="Munidasa M."/>
            <person name="Palculict T."/>
            <person name="Patil S."/>
            <person name="Pu L.-L."/>
            <person name="Saada N."/>
            <person name="Tang L."/>
            <person name="Weissenberger G."/>
            <person name="Zhu Y."/>
            <person name="Hemphill L."/>
            <person name="Shang Y."/>
            <person name="Youmans B."/>
            <person name="Ayvaz T."/>
            <person name="Ross M."/>
            <person name="Santibanez J."/>
            <person name="Aqrawi P."/>
            <person name="Gross S."/>
            <person name="Joshi V."/>
            <person name="Fowler G."/>
            <person name="Nazareth L."/>
            <person name="Reid J."/>
            <person name="Worley K."/>
            <person name="Petrosino J."/>
            <person name="Highlander S."/>
            <person name="Gibbs R."/>
        </authorList>
    </citation>
    <scope>NUCLEOTIDE SEQUENCE [LARGE SCALE GENOMIC DNA]</scope>
    <source>
        <strain evidence="3 4">SK408</strain>
    </source>
</reference>
<name>F2CCH9_STRSA</name>
<keyword evidence="2" id="KW-0040">ANK repeat</keyword>
<dbReference type="Pfam" id="PF12796">
    <property type="entry name" value="Ank_2"/>
    <property type="match status" value="1"/>
</dbReference>
<dbReference type="Gene3D" id="1.25.40.20">
    <property type="entry name" value="Ankyrin repeat-containing domain"/>
    <property type="match status" value="1"/>
</dbReference>
<organism evidence="3 4">
    <name type="scientific">Streptococcus sanguinis SK408</name>
    <dbReference type="NCBI Taxonomy" id="888818"/>
    <lineage>
        <taxon>Bacteria</taxon>
        <taxon>Bacillati</taxon>
        <taxon>Bacillota</taxon>
        <taxon>Bacilli</taxon>
        <taxon>Lactobacillales</taxon>
        <taxon>Streptococcaceae</taxon>
        <taxon>Streptococcus</taxon>
    </lineage>
</organism>
<dbReference type="InterPro" id="IPR050663">
    <property type="entry name" value="Ankyrin-SOCS_Box"/>
</dbReference>
<gene>
    <name evidence="3" type="ORF">HMPREF9391_0479</name>
</gene>
<proteinExistence type="predicted"/>
<protein>
    <submittedName>
        <fullName evidence="3">Ankyrin repeat-containing protein</fullName>
    </submittedName>
</protein>
<dbReference type="InterPro" id="IPR002110">
    <property type="entry name" value="Ankyrin_rpt"/>
</dbReference>
<sequence>MKKVEVMRVYDLESSIRNADLKSFQKYHNGEIHQEFTNDNLSMLELLFTESSNCGNRMQIAEYLIHQGIDVNHQSKTKSTALHLLLGSAKANWSADPQYLLQEAELLIKNGADVNLKDSHGGTPLSYAIATLKASTEDLLPMYKALLNAGAYVDERSCVPSCLELTKIFPWRAELLPLLEDFQRK</sequence>
<dbReference type="GO" id="GO:0000976">
    <property type="term" value="F:transcription cis-regulatory region binding"/>
    <property type="evidence" value="ECO:0007669"/>
    <property type="project" value="TreeGrafter"/>
</dbReference>
<evidence type="ECO:0000256" key="2">
    <source>
        <dbReference type="ARBA" id="ARBA00023043"/>
    </source>
</evidence>
<comment type="caution">
    <text evidence="3">The sequence shown here is derived from an EMBL/GenBank/DDBJ whole genome shotgun (WGS) entry which is preliminary data.</text>
</comment>
<keyword evidence="1" id="KW-0677">Repeat</keyword>
<dbReference type="SUPFAM" id="SSF48403">
    <property type="entry name" value="Ankyrin repeat"/>
    <property type="match status" value="1"/>
</dbReference>
<dbReference type="PANTHER" id="PTHR24193">
    <property type="entry name" value="ANKYRIN REPEAT PROTEIN"/>
    <property type="match status" value="1"/>
</dbReference>
<dbReference type="AlphaFoldDB" id="F2CCH9"/>
<evidence type="ECO:0000313" key="4">
    <source>
        <dbReference type="Proteomes" id="UP000004826"/>
    </source>
</evidence>
<dbReference type="GO" id="GO:0045944">
    <property type="term" value="P:positive regulation of transcription by RNA polymerase II"/>
    <property type="evidence" value="ECO:0007669"/>
    <property type="project" value="TreeGrafter"/>
</dbReference>
<dbReference type="InterPro" id="IPR036770">
    <property type="entry name" value="Ankyrin_rpt-contain_sf"/>
</dbReference>
<dbReference type="Proteomes" id="UP000004826">
    <property type="component" value="Unassembled WGS sequence"/>
</dbReference>
<evidence type="ECO:0000313" key="3">
    <source>
        <dbReference type="EMBL" id="EGF19759.1"/>
    </source>
</evidence>
<dbReference type="HOGENOM" id="CLU_125499_0_0_9"/>
<evidence type="ECO:0000256" key="1">
    <source>
        <dbReference type="ARBA" id="ARBA00022737"/>
    </source>
</evidence>
<dbReference type="PATRIC" id="fig|888818.3.peg.467"/>
<accession>F2CCH9</accession>
<dbReference type="PANTHER" id="PTHR24193:SF121">
    <property type="entry name" value="ADA2A-CONTAINING COMPLEX COMPONENT 3, ISOFORM D"/>
    <property type="match status" value="1"/>
</dbReference>